<keyword evidence="1 2" id="KW-0175">Coiled coil</keyword>
<evidence type="ECO:0000313" key="5">
    <source>
        <dbReference type="EMBL" id="KAJ8388986.1"/>
    </source>
</evidence>
<dbReference type="Proteomes" id="UP001221898">
    <property type="component" value="Unassembled WGS sequence"/>
</dbReference>
<dbReference type="PANTHER" id="PTHR21694">
    <property type="entry name" value="COILED-COIL DOMAIN-CONTAINING PROTEIN 63"/>
    <property type="match status" value="1"/>
</dbReference>
<feature type="coiled-coil region" evidence="2">
    <location>
        <begin position="391"/>
        <end position="450"/>
    </location>
</feature>
<feature type="region of interest" description="Disordered" evidence="3">
    <location>
        <begin position="315"/>
        <end position="350"/>
    </location>
</feature>
<proteinExistence type="predicted"/>
<evidence type="ECO:0000256" key="1">
    <source>
        <dbReference type="ARBA" id="ARBA00023054"/>
    </source>
</evidence>
<keyword evidence="6" id="KW-1185">Reference proteome</keyword>
<organism evidence="5 6">
    <name type="scientific">Aldrovandia affinis</name>
    <dbReference type="NCBI Taxonomy" id="143900"/>
    <lineage>
        <taxon>Eukaryota</taxon>
        <taxon>Metazoa</taxon>
        <taxon>Chordata</taxon>
        <taxon>Craniata</taxon>
        <taxon>Vertebrata</taxon>
        <taxon>Euteleostomi</taxon>
        <taxon>Actinopterygii</taxon>
        <taxon>Neopterygii</taxon>
        <taxon>Teleostei</taxon>
        <taxon>Notacanthiformes</taxon>
        <taxon>Halosauridae</taxon>
        <taxon>Aldrovandia</taxon>
    </lineage>
</organism>
<gene>
    <name evidence="5" type="ORF">AAFF_G00125470</name>
</gene>
<dbReference type="Pfam" id="PF21773">
    <property type="entry name" value="ODAD1_CC"/>
    <property type="match status" value="1"/>
</dbReference>
<accession>A0AAD7RU30</accession>
<dbReference type="InterPro" id="IPR049258">
    <property type="entry name" value="ODAD1_CC"/>
</dbReference>
<dbReference type="GO" id="GO:0003341">
    <property type="term" value="P:cilium movement"/>
    <property type="evidence" value="ECO:0007669"/>
    <property type="project" value="TreeGrafter"/>
</dbReference>
<dbReference type="GO" id="GO:0005930">
    <property type="term" value="C:axoneme"/>
    <property type="evidence" value="ECO:0007669"/>
    <property type="project" value="TreeGrafter"/>
</dbReference>
<dbReference type="EMBL" id="JAINUG010000188">
    <property type="protein sequence ID" value="KAJ8388986.1"/>
    <property type="molecule type" value="Genomic_DNA"/>
</dbReference>
<reference evidence="5" key="1">
    <citation type="journal article" date="2023" name="Science">
        <title>Genome structures resolve the early diversification of teleost fishes.</title>
        <authorList>
            <person name="Parey E."/>
            <person name="Louis A."/>
            <person name="Montfort J."/>
            <person name="Bouchez O."/>
            <person name="Roques C."/>
            <person name="Iampietro C."/>
            <person name="Lluch J."/>
            <person name="Castinel A."/>
            <person name="Donnadieu C."/>
            <person name="Desvignes T."/>
            <person name="Floi Bucao C."/>
            <person name="Jouanno E."/>
            <person name="Wen M."/>
            <person name="Mejri S."/>
            <person name="Dirks R."/>
            <person name="Jansen H."/>
            <person name="Henkel C."/>
            <person name="Chen W.J."/>
            <person name="Zahm M."/>
            <person name="Cabau C."/>
            <person name="Klopp C."/>
            <person name="Thompson A.W."/>
            <person name="Robinson-Rechavi M."/>
            <person name="Braasch I."/>
            <person name="Lecointre G."/>
            <person name="Bobe J."/>
            <person name="Postlethwait J.H."/>
            <person name="Berthelot C."/>
            <person name="Roest Crollius H."/>
            <person name="Guiguen Y."/>
        </authorList>
    </citation>
    <scope>NUCLEOTIDE SEQUENCE</scope>
    <source>
        <strain evidence="5">NC1722</strain>
    </source>
</reference>
<dbReference type="GO" id="GO:0036158">
    <property type="term" value="P:outer dynein arm assembly"/>
    <property type="evidence" value="ECO:0007669"/>
    <property type="project" value="TreeGrafter"/>
</dbReference>
<feature type="region of interest" description="Disordered" evidence="3">
    <location>
        <begin position="547"/>
        <end position="571"/>
    </location>
</feature>
<feature type="domain" description="ODAD1 central coiled coil region" evidence="4">
    <location>
        <begin position="212"/>
        <end position="485"/>
    </location>
</feature>
<dbReference type="InterPro" id="IPR051876">
    <property type="entry name" value="ODA-DC/CCD"/>
</dbReference>
<feature type="region of interest" description="Disordered" evidence="3">
    <location>
        <begin position="38"/>
        <end position="66"/>
    </location>
</feature>
<feature type="compositionally biased region" description="Basic and acidic residues" evidence="3">
    <location>
        <begin position="329"/>
        <end position="346"/>
    </location>
</feature>
<evidence type="ECO:0000256" key="3">
    <source>
        <dbReference type="SAM" id="MobiDB-lite"/>
    </source>
</evidence>
<name>A0AAD7RU30_9TELE</name>
<dbReference type="PANTHER" id="PTHR21694:SF35">
    <property type="entry name" value="OUTER DYNEIN ARM-DOCKING COMPLEX SUBUNIT 1"/>
    <property type="match status" value="1"/>
</dbReference>
<feature type="compositionally biased region" description="Basic residues" evidence="3">
    <location>
        <begin position="45"/>
        <end position="57"/>
    </location>
</feature>
<comment type="caution">
    <text evidence="5">The sequence shown here is derived from an EMBL/GenBank/DDBJ whole genome shotgun (WGS) entry which is preliminary data.</text>
</comment>
<evidence type="ECO:0000256" key="2">
    <source>
        <dbReference type="SAM" id="Coils"/>
    </source>
</evidence>
<protein>
    <recommendedName>
        <fullName evidence="4">ODAD1 central coiled coil region domain-containing protein</fullName>
    </recommendedName>
</protein>
<evidence type="ECO:0000259" key="4">
    <source>
        <dbReference type="Pfam" id="PF21773"/>
    </source>
</evidence>
<feature type="coiled-coil region" evidence="2">
    <location>
        <begin position="111"/>
        <end position="185"/>
    </location>
</feature>
<dbReference type="AlphaFoldDB" id="A0AAD7RU30"/>
<sequence length="610" mass="70455">MPHCFPISFLETVANNTLQREIWLGNYLWQNRQGRYKLRSDQSKKRSTFTHSHKKKNTTMPRGRSAVSMLSDGSEMDIDGIAETELAKLQRQFRIMEGDRQAYGIETQNLIRRQMQEIQKLQKEHEELRCSLAVSESQARRLRDAEAKQSLISALERRDEVEEQLEREKQTIAQLEQEIFSTERKLAGQRRGGSAVSLNGKAQSCQTQQAGHTLENKLDRLAKISGLREDLEILHVERNRFQQLYRRLGKELQEIRRDVGDVINQSTLAYDARVEAQYKTVTLNEKAVKDLAQHSVEMQELERVIAHEHRLKTFMGTKNQERADEESQEANRKQATEERERRKTEMGEETVASLEEAFNRIQCATGEEDLDLLVMKFIEVEDRNFALFNYVNEQNNEAETLRDQISQIRQEMAQFRDEGQRQEEEHSALLREVGERQQEAEEQAQEYEQRATVVGKILDQLKTGVGSMFENIGCDRSAIEDMLGSSSGIRDNDIITYLGQVEQRTNELLTIQSYLSSKDLDKDYDPEDVARVLLGQSPQLTRQKLSILPPSIGDNDTEDSVTDEERPLTRNELQQRVMKGVLRKEKTVRPEVKASKISVVANNHQRSTET</sequence>
<evidence type="ECO:0000313" key="6">
    <source>
        <dbReference type="Proteomes" id="UP001221898"/>
    </source>
</evidence>